<accession>A0A8S3PTU5</accession>
<gene>
    <name evidence="1" type="ORF">MEDL_1741</name>
</gene>
<dbReference type="EMBL" id="CAJPWZ010000120">
    <property type="protein sequence ID" value="CAG2186199.1"/>
    <property type="molecule type" value="Genomic_DNA"/>
</dbReference>
<evidence type="ECO:0000313" key="2">
    <source>
        <dbReference type="Proteomes" id="UP000683360"/>
    </source>
</evidence>
<dbReference type="Proteomes" id="UP000683360">
    <property type="component" value="Unassembled WGS sequence"/>
</dbReference>
<dbReference type="OrthoDB" id="6067752at2759"/>
<keyword evidence="2" id="KW-1185">Reference proteome</keyword>
<proteinExistence type="predicted"/>
<evidence type="ECO:0000313" key="1">
    <source>
        <dbReference type="EMBL" id="CAG2186199.1"/>
    </source>
</evidence>
<comment type="caution">
    <text evidence="1">The sequence shown here is derived from an EMBL/GenBank/DDBJ whole genome shotgun (WGS) entry which is preliminary data.</text>
</comment>
<organism evidence="1 2">
    <name type="scientific">Mytilus edulis</name>
    <name type="common">Blue mussel</name>
    <dbReference type="NCBI Taxonomy" id="6550"/>
    <lineage>
        <taxon>Eukaryota</taxon>
        <taxon>Metazoa</taxon>
        <taxon>Spiralia</taxon>
        <taxon>Lophotrochozoa</taxon>
        <taxon>Mollusca</taxon>
        <taxon>Bivalvia</taxon>
        <taxon>Autobranchia</taxon>
        <taxon>Pteriomorphia</taxon>
        <taxon>Mytilida</taxon>
        <taxon>Mytiloidea</taxon>
        <taxon>Mytilidae</taxon>
        <taxon>Mytilinae</taxon>
        <taxon>Mytilus</taxon>
    </lineage>
</organism>
<sequence>MQVVSLNYALGIINNQLKYASKLRALEVVFLPSEMNSSPDPIKFEIHRAIQAEKECDIDNPFGWASLGADFYTLLLRFLILFKHNAYQQRNKTLSKLQEYVQKEHPICKKISAMNVFGYCLLVLEVQSCGYKSYKLTDMDDTGSLNDERKQTFLLINCLNLNGASKDIINYRISCFKTMEAMYCGQIEGTALIGSESDEDIMFVNEDITVICETDRHEVDQLGERLNRMHSTQVKSNFPIGVITESEETPGYVQIRVVDAKTHHPLTECDTNPISHLCYTDSKGFLL</sequence>
<reference evidence="1" key="1">
    <citation type="submission" date="2021-03" db="EMBL/GenBank/DDBJ databases">
        <authorList>
            <person name="Bekaert M."/>
        </authorList>
    </citation>
    <scope>NUCLEOTIDE SEQUENCE</scope>
</reference>
<name>A0A8S3PTU5_MYTED</name>
<protein>
    <submittedName>
        <fullName evidence="1">Uncharacterized protein</fullName>
    </submittedName>
</protein>
<dbReference type="AlphaFoldDB" id="A0A8S3PTU5"/>